<dbReference type="Proteomes" id="UP000530660">
    <property type="component" value="Unassembled WGS sequence"/>
</dbReference>
<dbReference type="EMBL" id="VWRR01000018">
    <property type="protein sequence ID" value="KAF6000759.1"/>
    <property type="molecule type" value="Genomic_DNA"/>
</dbReference>
<proteinExistence type="predicted"/>
<keyword evidence="2" id="KW-1185">Reference proteome</keyword>
<protein>
    <submittedName>
        <fullName evidence="1">Uncharacterized protein</fullName>
    </submittedName>
</protein>
<comment type="caution">
    <text evidence="1">The sequence shown here is derived from an EMBL/GenBank/DDBJ whole genome shotgun (WGS) entry which is preliminary data.</text>
</comment>
<evidence type="ECO:0000313" key="2">
    <source>
        <dbReference type="Proteomes" id="UP000530660"/>
    </source>
</evidence>
<reference evidence="1 2" key="1">
    <citation type="journal article" date="2020" name="J. Phycol.">
        <title>Comparative genome analysis reveals Cyanidiococcus gen. nov., a new extremophilic red algal genus sister to Cyanidioschyzon (Cyanidioschyzonaceae, Rhodophyta).</title>
        <authorList>
            <person name="Liu S.-L."/>
            <person name="Chiang Y.-R."/>
            <person name="Yoon H.S."/>
            <person name="Fu H.-Y."/>
        </authorList>
    </citation>
    <scope>NUCLEOTIDE SEQUENCE [LARGE SCALE GENOMIC DNA]</scope>
    <source>
        <strain evidence="1 2">THAL066</strain>
    </source>
</reference>
<accession>A0A7J7IDK5</accession>
<organism evidence="1 2">
    <name type="scientific">Cyanidiococcus yangmingshanensis</name>
    <dbReference type="NCBI Taxonomy" id="2690220"/>
    <lineage>
        <taxon>Eukaryota</taxon>
        <taxon>Rhodophyta</taxon>
        <taxon>Bangiophyceae</taxon>
        <taxon>Cyanidiales</taxon>
        <taxon>Cyanidiaceae</taxon>
        <taxon>Cyanidiococcus</taxon>
    </lineage>
</organism>
<dbReference type="AlphaFoldDB" id="A0A7J7IDK5"/>
<gene>
    <name evidence="1" type="ORF">F1559_003098</name>
</gene>
<name>A0A7J7IDK5_9RHOD</name>
<sequence length="201" mass="22647">MPTPEQERLVANLQSVRAQALDCCRQLAALRQRLLQGQARTSQLLVSESLVTHYALVLKLYGLVWASVQRLLPQGHSRLLEPASASSRIPELLRTRFDVRLERDEAELSAEGARFMAEQGWSDAALQTRIEAHSQIVRAIYEAFSETLQALQMDEQYSGRRRQALYPEHTTRVWSIADVLPTMQALDFGIEAQAPTSSPHP</sequence>
<evidence type="ECO:0000313" key="1">
    <source>
        <dbReference type="EMBL" id="KAF6000759.1"/>
    </source>
</evidence>